<dbReference type="PANTHER" id="PTHR14226">
    <property type="entry name" value="NEUROPATHY TARGET ESTERASE/SWISS CHEESE D.MELANOGASTER"/>
    <property type="match status" value="1"/>
</dbReference>
<proteinExistence type="predicted"/>
<evidence type="ECO:0000313" key="6">
    <source>
        <dbReference type="EMBL" id="MFD0797331.1"/>
    </source>
</evidence>
<dbReference type="Pfam" id="PF01734">
    <property type="entry name" value="Patatin"/>
    <property type="match status" value="1"/>
</dbReference>
<evidence type="ECO:0000259" key="5">
    <source>
        <dbReference type="PROSITE" id="PS51635"/>
    </source>
</evidence>
<dbReference type="SUPFAM" id="SSF52151">
    <property type="entry name" value="FabD/lysophospholipase-like"/>
    <property type="match status" value="1"/>
</dbReference>
<name>A0ABW3B372_9FLAO</name>
<gene>
    <name evidence="6" type="ORF">ACFQZJ_07660</name>
</gene>
<comment type="caution">
    <text evidence="6">The sequence shown here is derived from an EMBL/GenBank/DDBJ whole genome shotgun (WGS) entry which is preliminary data.</text>
</comment>
<keyword evidence="1 4" id="KW-0378">Hydrolase</keyword>
<dbReference type="InterPro" id="IPR002641">
    <property type="entry name" value="PNPLA_dom"/>
</dbReference>
<feature type="active site" description="Nucleophile" evidence="4">
    <location>
        <position position="38"/>
    </location>
</feature>
<feature type="short sequence motif" description="GXSXG" evidence="4">
    <location>
        <begin position="36"/>
        <end position="40"/>
    </location>
</feature>
<keyword evidence="7" id="KW-1185">Reference proteome</keyword>
<evidence type="ECO:0000256" key="4">
    <source>
        <dbReference type="PROSITE-ProRule" id="PRU01161"/>
    </source>
</evidence>
<keyword evidence="2 4" id="KW-0442">Lipid degradation</keyword>
<dbReference type="InterPro" id="IPR016035">
    <property type="entry name" value="Acyl_Trfase/lysoPLipase"/>
</dbReference>
<dbReference type="InterPro" id="IPR050301">
    <property type="entry name" value="NTE"/>
</dbReference>
<protein>
    <submittedName>
        <fullName evidence="6">Patatin-like phospholipase family protein</fullName>
    </submittedName>
</protein>
<feature type="short sequence motif" description="GXGXXG" evidence="4">
    <location>
        <begin position="9"/>
        <end position="14"/>
    </location>
</feature>
<feature type="short sequence motif" description="DGA/G" evidence="4">
    <location>
        <begin position="150"/>
        <end position="152"/>
    </location>
</feature>
<reference evidence="7" key="1">
    <citation type="journal article" date="2019" name="Int. J. Syst. Evol. Microbiol.">
        <title>The Global Catalogue of Microorganisms (GCM) 10K type strain sequencing project: providing services to taxonomists for standard genome sequencing and annotation.</title>
        <authorList>
            <consortium name="The Broad Institute Genomics Platform"/>
            <consortium name="The Broad Institute Genome Sequencing Center for Infectious Disease"/>
            <person name="Wu L."/>
            <person name="Ma J."/>
        </authorList>
    </citation>
    <scope>NUCLEOTIDE SEQUENCE [LARGE SCALE GENOMIC DNA]</scope>
    <source>
        <strain evidence="7">CCUG 61948</strain>
    </source>
</reference>
<evidence type="ECO:0000256" key="1">
    <source>
        <dbReference type="ARBA" id="ARBA00022801"/>
    </source>
</evidence>
<accession>A0ABW3B372</accession>
<evidence type="ECO:0000256" key="3">
    <source>
        <dbReference type="ARBA" id="ARBA00023098"/>
    </source>
</evidence>
<evidence type="ECO:0000313" key="7">
    <source>
        <dbReference type="Proteomes" id="UP001597012"/>
    </source>
</evidence>
<feature type="domain" description="PNPLA" evidence="5">
    <location>
        <begin position="5"/>
        <end position="163"/>
    </location>
</feature>
<dbReference type="Gene3D" id="3.40.1090.10">
    <property type="entry name" value="Cytosolic phospholipase A2 catalytic domain"/>
    <property type="match status" value="2"/>
</dbReference>
<keyword evidence="3 4" id="KW-0443">Lipid metabolism</keyword>
<organism evidence="6 7">
    <name type="scientific">Maribacter chungangensis</name>
    <dbReference type="NCBI Taxonomy" id="1069117"/>
    <lineage>
        <taxon>Bacteria</taxon>
        <taxon>Pseudomonadati</taxon>
        <taxon>Bacteroidota</taxon>
        <taxon>Flavobacteriia</taxon>
        <taxon>Flavobacteriales</taxon>
        <taxon>Flavobacteriaceae</taxon>
        <taxon>Maribacter</taxon>
    </lineage>
</organism>
<dbReference type="RefSeq" id="WP_379933585.1">
    <property type="nucleotide sequence ID" value="NZ_JBHTHY010000005.1"/>
</dbReference>
<feature type="active site" description="Proton acceptor" evidence="4">
    <location>
        <position position="150"/>
    </location>
</feature>
<dbReference type="PROSITE" id="PS51635">
    <property type="entry name" value="PNPLA"/>
    <property type="match status" value="1"/>
</dbReference>
<dbReference type="EMBL" id="JBHTHY010000005">
    <property type="protein sequence ID" value="MFD0797331.1"/>
    <property type="molecule type" value="Genomic_DNA"/>
</dbReference>
<dbReference type="PANTHER" id="PTHR14226:SF78">
    <property type="entry name" value="SLR0060 PROTEIN"/>
    <property type="match status" value="1"/>
</dbReference>
<dbReference type="Proteomes" id="UP001597012">
    <property type="component" value="Unassembled WGS sequence"/>
</dbReference>
<evidence type="ECO:0000256" key="2">
    <source>
        <dbReference type="ARBA" id="ARBA00022963"/>
    </source>
</evidence>
<dbReference type="CDD" id="cd07205">
    <property type="entry name" value="Pat_PNPLA6_PNPLA7_NTE1_like"/>
    <property type="match status" value="1"/>
</dbReference>
<sequence>MNIGLVLSGGGVRGIAHIGALRALKEIDVTPSHVAGTSAGAIIGALYAAGIAWEEILDFIKTVELFSLKKYAMGKPGFVDTEKFYDRFKELLPNDNFEALKKPLYITATNMLTGNLNVFNQGELIRPILASAAFPGVFAPVKIEDGYYSDGGILNNFPSDLIKEQCDQLIGVYVNPFEKLKIADLKHSYTIMERAYKIRMSKDSLEKFQDCDVVISPKDLTNYSTFSLKDIDSIFHLGYKASLTVLKKWKQDKKKPIHEAELEAMNGFPLTTSTKNTSM</sequence>